<dbReference type="Ensembl" id="ENSCSET00000010512.1">
    <property type="protein sequence ID" value="ENSCSEP00000010387.1"/>
    <property type="gene ID" value="ENSCSEG00000006670.1"/>
</dbReference>
<reference evidence="2 3" key="1">
    <citation type="journal article" date="2014" name="Nat. Genet.">
        <title>Whole-genome sequence of a flatfish provides insights into ZW sex chromosome evolution and adaptation to a benthic lifestyle.</title>
        <authorList>
            <person name="Chen S."/>
            <person name="Zhang G."/>
            <person name="Shao C."/>
            <person name="Huang Q."/>
            <person name="Liu G."/>
            <person name="Zhang P."/>
            <person name="Song W."/>
            <person name="An N."/>
            <person name="Chalopin D."/>
            <person name="Volff J.N."/>
            <person name="Hong Y."/>
            <person name="Li Q."/>
            <person name="Sha Z."/>
            <person name="Zhou H."/>
            <person name="Xie M."/>
            <person name="Yu Q."/>
            <person name="Liu Y."/>
            <person name="Xiang H."/>
            <person name="Wang N."/>
            <person name="Wu K."/>
            <person name="Yang C."/>
            <person name="Zhou Q."/>
            <person name="Liao X."/>
            <person name="Yang L."/>
            <person name="Hu Q."/>
            <person name="Zhang J."/>
            <person name="Meng L."/>
            <person name="Jin L."/>
            <person name="Tian Y."/>
            <person name="Lian J."/>
            <person name="Yang J."/>
            <person name="Miao G."/>
            <person name="Liu S."/>
            <person name="Liang Z."/>
            <person name="Yan F."/>
            <person name="Li Y."/>
            <person name="Sun B."/>
            <person name="Zhang H."/>
            <person name="Zhang J."/>
            <person name="Zhu Y."/>
            <person name="Du M."/>
            <person name="Zhao Y."/>
            <person name="Schartl M."/>
            <person name="Tang Q."/>
            <person name="Wang J."/>
        </authorList>
    </citation>
    <scope>NUCLEOTIDE SEQUENCE</scope>
</reference>
<protein>
    <recommendedName>
        <fullName evidence="1">L27 domain-containing protein</fullName>
    </recommendedName>
</protein>
<dbReference type="Gene3D" id="1.10.287.470">
    <property type="entry name" value="Helix hairpin bin"/>
    <property type="match status" value="1"/>
</dbReference>
<dbReference type="InterPro" id="IPR004172">
    <property type="entry name" value="L27_dom"/>
</dbReference>
<dbReference type="PROSITE" id="PS51022">
    <property type="entry name" value="L27"/>
    <property type="match status" value="1"/>
</dbReference>
<keyword evidence="3" id="KW-1185">Reference proteome</keyword>
<dbReference type="AlphaFoldDB" id="A0A3P8V776"/>
<reference evidence="2" key="2">
    <citation type="submission" date="2025-08" db="UniProtKB">
        <authorList>
            <consortium name="Ensembl"/>
        </authorList>
    </citation>
    <scope>IDENTIFICATION</scope>
</reference>
<reference evidence="2" key="3">
    <citation type="submission" date="2025-09" db="UniProtKB">
        <authorList>
            <consortium name="Ensembl"/>
        </authorList>
    </citation>
    <scope>IDENTIFICATION</scope>
</reference>
<sequence length="64" mass="7402">IDIFQSSLFQALVDIQEFYEVTLLDGQTWAEPAVEAEPPLQSSWWRWCFLRCSISSISTFCKSP</sequence>
<name>A0A3P8V776_CYNSE</name>
<dbReference type="InterPro" id="IPR015143">
    <property type="entry name" value="L27_1"/>
</dbReference>
<organism evidence="2 3">
    <name type="scientific">Cynoglossus semilaevis</name>
    <name type="common">Tongue sole</name>
    <dbReference type="NCBI Taxonomy" id="244447"/>
    <lineage>
        <taxon>Eukaryota</taxon>
        <taxon>Metazoa</taxon>
        <taxon>Chordata</taxon>
        <taxon>Craniata</taxon>
        <taxon>Vertebrata</taxon>
        <taxon>Euteleostomi</taxon>
        <taxon>Actinopterygii</taxon>
        <taxon>Neopterygii</taxon>
        <taxon>Teleostei</taxon>
        <taxon>Neoteleostei</taxon>
        <taxon>Acanthomorphata</taxon>
        <taxon>Carangaria</taxon>
        <taxon>Pleuronectiformes</taxon>
        <taxon>Pleuronectoidei</taxon>
        <taxon>Cynoglossidae</taxon>
        <taxon>Cynoglossinae</taxon>
        <taxon>Cynoglossus</taxon>
    </lineage>
</organism>
<dbReference type="InterPro" id="IPR036892">
    <property type="entry name" value="L27_dom_sf"/>
</dbReference>
<dbReference type="SUPFAM" id="SSF101288">
    <property type="entry name" value="L27 domain"/>
    <property type="match status" value="1"/>
</dbReference>
<dbReference type="Proteomes" id="UP000265120">
    <property type="component" value="Chromosome 20"/>
</dbReference>
<evidence type="ECO:0000313" key="3">
    <source>
        <dbReference type="Proteomes" id="UP000265120"/>
    </source>
</evidence>
<proteinExistence type="predicted"/>
<dbReference type="Pfam" id="PF09058">
    <property type="entry name" value="L27_1"/>
    <property type="match status" value="1"/>
</dbReference>
<dbReference type="STRING" id="244447.ENSCSEP00000010387"/>
<dbReference type="InParanoid" id="A0A3P8V776"/>
<evidence type="ECO:0000259" key="1">
    <source>
        <dbReference type="PROSITE" id="PS51022"/>
    </source>
</evidence>
<evidence type="ECO:0000313" key="2">
    <source>
        <dbReference type="Ensembl" id="ENSCSEP00000010387.1"/>
    </source>
</evidence>
<feature type="domain" description="L27" evidence="1">
    <location>
        <begin position="1"/>
        <end position="27"/>
    </location>
</feature>
<accession>A0A3P8V776</accession>